<sequence length="70" mass="8140">MNETLLVFLMIIVFIIGFSWSMIDLLNINKKLKSKNFKEKRKAYKDLKSDDGSLISDSIAIIINICRKIF</sequence>
<dbReference type="EMBL" id="FSRK01000001">
    <property type="protein sequence ID" value="SIO07615.1"/>
    <property type="molecule type" value="Genomic_DNA"/>
</dbReference>
<gene>
    <name evidence="2" type="ORF">SAMN05444409_1885</name>
</gene>
<protein>
    <submittedName>
        <fullName evidence="2">Uncharacterized protein</fullName>
    </submittedName>
</protein>
<evidence type="ECO:0000313" key="2">
    <source>
        <dbReference type="EMBL" id="SIO07615.1"/>
    </source>
</evidence>
<keyword evidence="1" id="KW-0472">Membrane</keyword>
<keyword evidence="1" id="KW-0812">Transmembrane</keyword>
<dbReference type="RefSeq" id="WP_074234963.1">
    <property type="nucleotide sequence ID" value="NZ_FSRK01000001.1"/>
</dbReference>
<keyword evidence="3" id="KW-1185">Reference proteome</keyword>
<reference evidence="3" key="1">
    <citation type="submission" date="2016-11" db="EMBL/GenBank/DDBJ databases">
        <authorList>
            <person name="Varghese N."/>
            <person name="Submissions S."/>
        </authorList>
    </citation>
    <scope>NUCLEOTIDE SEQUENCE [LARGE SCALE GENOMIC DNA]</scope>
    <source>
        <strain evidence="3">DSM 27623</strain>
    </source>
</reference>
<dbReference type="AlphaFoldDB" id="A0A1N6GJA5"/>
<proteinExistence type="predicted"/>
<evidence type="ECO:0000313" key="3">
    <source>
        <dbReference type="Proteomes" id="UP000185207"/>
    </source>
</evidence>
<name>A0A1N6GJA5_9FLAO</name>
<organism evidence="2 3">
    <name type="scientific">Epilithonimonas zeae</name>
    <dbReference type="NCBI Taxonomy" id="1416779"/>
    <lineage>
        <taxon>Bacteria</taxon>
        <taxon>Pseudomonadati</taxon>
        <taxon>Bacteroidota</taxon>
        <taxon>Flavobacteriia</taxon>
        <taxon>Flavobacteriales</taxon>
        <taxon>Weeksellaceae</taxon>
        <taxon>Chryseobacterium group</taxon>
        <taxon>Epilithonimonas</taxon>
    </lineage>
</organism>
<keyword evidence="1" id="KW-1133">Transmembrane helix</keyword>
<dbReference type="Proteomes" id="UP000185207">
    <property type="component" value="Unassembled WGS sequence"/>
</dbReference>
<evidence type="ECO:0000256" key="1">
    <source>
        <dbReference type="SAM" id="Phobius"/>
    </source>
</evidence>
<accession>A0A1N6GJA5</accession>
<feature type="transmembrane region" description="Helical" evidence="1">
    <location>
        <begin position="6"/>
        <end position="28"/>
    </location>
</feature>